<dbReference type="InterPro" id="IPR017937">
    <property type="entry name" value="Thioredoxin_CS"/>
</dbReference>
<dbReference type="OMA" id="TTKIGFC"/>
<keyword evidence="5" id="KW-1185">Reference proteome</keyword>
<dbReference type="Pfam" id="PF00085">
    <property type="entry name" value="Thioredoxin"/>
    <property type="match status" value="1"/>
</dbReference>
<protein>
    <submittedName>
        <fullName evidence="4">Thioredoxin F, chloroplastic</fullName>
    </submittedName>
</protein>
<feature type="domain" description="Thioredoxin" evidence="3">
    <location>
        <begin position="59"/>
        <end position="174"/>
    </location>
</feature>
<dbReference type="Proteomes" id="UP000036987">
    <property type="component" value="Unassembled WGS sequence"/>
</dbReference>
<dbReference type="EMBL" id="LFYR01000789">
    <property type="protein sequence ID" value="KMZ69125.1"/>
    <property type="molecule type" value="Genomic_DNA"/>
</dbReference>
<evidence type="ECO:0000259" key="3">
    <source>
        <dbReference type="PROSITE" id="PS51352"/>
    </source>
</evidence>
<dbReference type="STRING" id="29655.A0A0K9PLN3"/>
<accession>A0A0K9PLN3</accession>
<evidence type="ECO:0000313" key="5">
    <source>
        <dbReference type="Proteomes" id="UP000036987"/>
    </source>
</evidence>
<dbReference type="CDD" id="cd02947">
    <property type="entry name" value="TRX_family"/>
    <property type="match status" value="1"/>
</dbReference>
<keyword evidence="1" id="KW-1015">Disulfide bond</keyword>
<organism evidence="4 5">
    <name type="scientific">Zostera marina</name>
    <name type="common">Eelgrass</name>
    <dbReference type="NCBI Taxonomy" id="29655"/>
    <lineage>
        <taxon>Eukaryota</taxon>
        <taxon>Viridiplantae</taxon>
        <taxon>Streptophyta</taxon>
        <taxon>Embryophyta</taxon>
        <taxon>Tracheophyta</taxon>
        <taxon>Spermatophyta</taxon>
        <taxon>Magnoliopsida</taxon>
        <taxon>Liliopsida</taxon>
        <taxon>Zosteraceae</taxon>
        <taxon>Zostera</taxon>
    </lineage>
</organism>
<proteinExistence type="inferred from homology"/>
<reference evidence="5" key="1">
    <citation type="journal article" date="2016" name="Nature">
        <title>The genome of the seagrass Zostera marina reveals angiosperm adaptation to the sea.</title>
        <authorList>
            <person name="Olsen J.L."/>
            <person name="Rouze P."/>
            <person name="Verhelst B."/>
            <person name="Lin Y.-C."/>
            <person name="Bayer T."/>
            <person name="Collen J."/>
            <person name="Dattolo E."/>
            <person name="De Paoli E."/>
            <person name="Dittami S."/>
            <person name="Maumus F."/>
            <person name="Michel G."/>
            <person name="Kersting A."/>
            <person name="Lauritano C."/>
            <person name="Lohaus R."/>
            <person name="Toepel M."/>
            <person name="Tonon T."/>
            <person name="Vanneste K."/>
            <person name="Amirebrahimi M."/>
            <person name="Brakel J."/>
            <person name="Bostroem C."/>
            <person name="Chovatia M."/>
            <person name="Grimwood J."/>
            <person name="Jenkins J.W."/>
            <person name="Jueterbock A."/>
            <person name="Mraz A."/>
            <person name="Stam W.T."/>
            <person name="Tice H."/>
            <person name="Bornberg-Bauer E."/>
            <person name="Green P.J."/>
            <person name="Pearson G.A."/>
            <person name="Procaccini G."/>
            <person name="Duarte C.M."/>
            <person name="Schmutz J."/>
            <person name="Reusch T.B.H."/>
            <person name="Van de Peer Y."/>
        </authorList>
    </citation>
    <scope>NUCLEOTIDE SEQUENCE [LARGE SCALE GENOMIC DNA]</scope>
    <source>
        <strain evidence="5">cv. Finnish</strain>
    </source>
</reference>
<comment type="similarity">
    <text evidence="2">Belongs to the thioredoxin family. Plant F-type subfamily.</text>
</comment>
<dbReference type="SUPFAM" id="SSF52833">
    <property type="entry name" value="Thioredoxin-like"/>
    <property type="match status" value="1"/>
</dbReference>
<dbReference type="InterPro" id="IPR036249">
    <property type="entry name" value="Thioredoxin-like_sf"/>
</dbReference>
<evidence type="ECO:0000256" key="1">
    <source>
        <dbReference type="ARBA" id="ARBA00023157"/>
    </source>
</evidence>
<dbReference type="PROSITE" id="PS00194">
    <property type="entry name" value="THIOREDOXIN_1"/>
    <property type="match status" value="1"/>
</dbReference>
<gene>
    <name evidence="4" type="ORF">ZOSMA_221G00340</name>
</gene>
<comment type="caution">
    <text evidence="4">The sequence shown here is derived from an EMBL/GenBank/DDBJ whole genome shotgun (WGS) entry which is preliminary data.</text>
</comment>
<sequence>MMALGITIPSSTIPTLRSPCCSGSIGQASLVFVPRKSAGGIPRGFLRKEERGVVLKCGVNMGCVATVGEVTDVDKDTFWPIVETAAPKIVVVDMYTQWCGPCKIIAPKYKELSEKYLDVTFLKLDCNQENKTLAKELGIRVVPTFKILKDGKIVKEVTGAKIDALVQAIDAVLSGDE</sequence>
<evidence type="ECO:0000313" key="4">
    <source>
        <dbReference type="EMBL" id="KMZ69125.1"/>
    </source>
</evidence>
<dbReference type="Gene3D" id="3.40.30.10">
    <property type="entry name" value="Glutaredoxin"/>
    <property type="match status" value="1"/>
</dbReference>
<dbReference type="AlphaFoldDB" id="A0A0K9PLN3"/>
<name>A0A0K9PLN3_ZOSMR</name>
<dbReference type="PANTHER" id="PTHR46115">
    <property type="entry name" value="THIOREDOXIN-LIKE PROTEIN 1"/>
    <property type="match status" value="1"/>
</dbReference>
<dbReference type="InterPro" id="IPR013766">
    <property type="entry name" value="Thioredoxin_domain"/>
</dbReference>
<dbReference type="OrthoDB" id="10263751at2759"/>
<dbReference type="PRINTS" id="PR00421">
    <property type="entry name" value="THIOREDOXIN"/>
</dbReference>
<evidence type="ECO:0000256" key="2">
    <source>
        <dbReference type="ARBA" id="ARBA00038337"/>
    </source>
</evidence>
<dbReference type="PROSITE" id="PS51352">
    <property type="entry name" value="THIOREDOXIN_2"/>
    <property type="match status" value="1"/>
</dbReference>